<dbReference type="SUPFAM" id="SSF144232">
    <property type="entry name" value="HIT/MYND zinc finger-like"/>
    <property type="match status" value="1"/>
</dbReference>
<feature type="region of interest" description="Disordered" evidence="13">
    <location>
        <begin position="916"/>
        <end position="955"/>
    </location>
</feature>
<feature type="region of interest" description="Disordered" evidence="13">
    <location>
        <begin position="787"/>
        <end position="822"/>
    </location>
</feature>
<proteinExistence type="inferred from homology"/>
<dbReference type="PROSITE" id="PS50865">
    <property type="entry name" value="ZF_MYND_2"/>
    <property type="match status" value="1"/>
</dbReference>
<dbReference type="GO" id="GO:0008270">
    <property type="term" value="F:zinc ion binding"/>
    <property type="evidence" value="ECO:0007669"/>
    <property type="project" value="UniProtKB-KW"/>
</dbReference>
<dbReference type="PROSITE" id="PS00973">
    <property type="entry name" value="USP_2"/>
    <property type="match status" value="1"/>
</dbReference>
<dbReference type="Proteomes" id="UP000054937">
    <property type="component" value="Unassembled WGS sequence"/>
</dbReference>
<dbReference type="PROSITE" id="PS00972">
    <property type="entry name" value="USP_1"/>
    <property type="match status" value="1"/>
</dbReference>
<feature type="region of interest" description="Disordered" evidence="13">
    <location>
        <begin position="838"/>
        <end position="890"/>
    </location>
</feature>
<dbReference type="InterPro" id="IPR002893">
    <property type="entry name" value="Znf_MYND"/>
</dbReference>
<dbReference type="EC" id="3.4.19.12" evidence="3"/>
<feature type="region of interest" description="Disordered" evidence="13">
    <location>
        <begin position="1176"/>
        <end position="1195"/>
    </location>
</feature>
<keyword evidence="8" id="KW-0378">Hydrolase</keyword>
<sequence length="1260" mass="149762">MAGIRKNKQRKTQASKSKQNHQNQKQNQYQPKKSVQKKYTDEDLQEEVLMIQSLLENSDQQIKNNQLSEVYVIHLQWYWDWEDYVSYEQILTGQDPKTNKYFNKERPGPINKEIVEYKKKDDYLQYPEQMKQFQYLNVITNDEFSGEMDAKLVNKEVWDYLVAKYEGYEIIRPVRKYNVKEKSLHKAELKMIRPDIIFIGDNQIQFIQAQDEYYFKNKTPSQMLDIKSAQFAQQWKVKDIQILMQKYYQARYDLQKEPQARIWKLDTFLTFDQIKMGFKDTILNQTFKVKGQLLSDDKIFQNLNLGKYLKSSSFLFVEIKSDKQNKFLFSQSSIQGPLLEKGKPYGYCENCIEKKILSFKCQCQNAYYCSAKCQYEDKEFHGNTCEQAFDSDNDEEYNNKEIIVTDKLQPEIGLINIGNTCYMNSALQCLAASSNYIQFYLNNEYKKFLKEFKKEENKNENLFGDDLDDDKLTVKFAKLMKLLIDCDSKQEIYPYSFKTQMGKASYLFQGHAQQDSLEFINIAIDSLNNQLKHLSITSNEQLPKVSKKEIEENHENKLLLDKQFKIISQGFAKNIVETFLGMFKSVITCTLCANQSINFEAFSTVSVPIAHKPQFNFIQLFYVPKNTEKQIQLFTQKYDKDTDTLQNLMENLEKENENYINSKMILPTIINQSHIENMYMYKDLQTLVKNIDGHTSQSRFLVFYEIEDKLENIDENYLPIQLSFTTSFVFPQGYESIDICSAPRIIFANKNEAYSLIYKKVIEIMPDNDQKEQIINKFNEIMSYQQLQKEKEKEKENSTQNNQKQQNNVQNKDNTKNGNINNAQYQKTNNYQKIQTQNQNSLKQQNNKQTQQNQQKNQRKNQPQTQNQNNIKNTQNSIQNNQTNNKPLNIQNNANQQQQNAKPKQKKPFLLDILGDNEDDKEQEEEEKKQKQLEEERKKKEEEEMRQLQLKKEQEEQEKQQQIELQKQKEEEEKKQKEIIFGKQLDEFEIQEVDNFFQSLDFKINLISTKKKIKKTNICQFCQKNNCNNCQLEFYKYQNINQIFEKNENYKGKFELDIFWQKKQLVPEEILNSKINLQNQQQQDLKINLKHLNCPSIRECLEQFQQPEYLTDDNKWHCDQCDNKQEAFKSLQICQTNQYLILSIKRFRNNDKGQKVKNNQLILYENELSLKGIANSLTSNNNNNNSKNSNNNQNNNNNYDMIYELYGVILHEGNLESGHYMALTRTKDQWYKYNDAKVSEISEKDVYNHKDAYILFYKLK</sequence>
<dbReference type="InterPro" id="IPR038765">
    <property type="entry name" value="Papain-like_cys_pep_sf"/>
</dbReference>
<keyword evidence="7" id="KW-0833">Ubl conjugation pathway</keyword>
<evidence type="ECO:0000256" key="12">
    <source>
        <dbReference type="SAM" id="Coils"/>
    </source>
</evidence>
<dbReference type="GO" id="GO:0004843">
    <property type="term" value="F:cysteine-type deubiquitinase activity"/>
    <property type="evidence" value="ECO:0007669"/>
    <property type="project" value="UniProtKB-EC"/>
</dbReference>
<evidence type="ECO:0000313" key="18">
    <source>
        <dbReference type="Proteomes" id="UP000054937"/>
    </source>
</evidence>
<dbReference type="EMBL" id="LDAU01000194">
    <property type="protein sequence ID" value="KRX00132.1"/>
    <property type="molecule type" value="Genomic_DNA"/>
</dbReference>
<keyword evidence="5" id="KW-0479">Metal-binding</keyword>
<evidence type="ECO:0000256" key="11">
    <source>
        <dbReference type="PROSITE-ProRule" id="PRU00134"/>
    </source>
</evidence>
<dbReference type="Pfam" id="PF00443">
    <property type="entry name" value="UCH"/>
    <property type="match status" value="2"/>
</dbReference>
<dbReference type="GO" id="GO:0006508">
    <property type="term" value="P:proteolysis"/>
    <property type="evidence" value="ECO:0007669"/>
    <property type="project" value="UniProtKB-KW"/>
</dbReference>
<dbReference type="OMA" id="QCEYICA"/>
<feature type="domain" description="MYND-type" evidence="15">
    <location>
        <begin position="348"/>
        <end position="385"/>
    </location>
</feature>
<dbReference type="InterPro" id="IPR050185">
    <property type="entry name" value="Ub_carboxyl-term_hydrolase"/>
</dbReference>
<feature type="compositionally biased region" description="Low complexity" evidence="13">
    <location>
        <begin position="798"/>
        <end position="822"/>
    </location>
</feature>
<dbReference type="OrthoDB" id="297851at2759"/>
<feature type="coiled-coil region" evidence="12">
    <location>
        <begin position="635"/>
        <end position="662"/>
    </location>
</feature>
<dbReference type="PROSITE" id="PS51283">
    <property type="entry name" value="DUSP"/>
    <property type="match status" value="1"/>
</dbReference>
<dbReference type="InterPro" id="IPR006615">
    <property type="entry name" value="Pept_C19_DUSP"/>
</dbReference>
<feature type="compositionally biased region" description="Acidic residues" evidence="13">
    <location>
        <begin position="916"/>
        <end position="925"/>
    </location>
</feature>
<dbReference type="SUPFAM" id="SSF143791">
    <property type="entry name" value="DUSP-like"/>
    <property type="match status" value="1"/>
</dbReference>
<dbReference type="SUPFAM" id="SSF54001">
    <property type="entry name" value="Cysteine proteinases"/>
    <property type="match status" value="1"/>
</dbReference>
<feature type="compositionally biased region" description="Basic residues" evidence="13">
    <location>
        <begin position="1"/>
        <end position="13"/>
    </location>
</feature>
<feature type="compositionally biased region" description="Low complexity" evidence="13">
    <location>
        <begin position="14"/>
        <end position="33"/>
    </location>
</feature>
<keyword evidence="12" id="KW-0175">Coiled coil</keyword>
<feature type="domain" description="USP" evidence="14">
    <location>
        <begin position="412"/>
        <end position="1260"/>
    </location>
</feature>
<comment type="catalytic activity">
    <reaction evidence="1">
        <text>Thiol-dependent hydrolysis of ester, thioester, amide, peptide and isopeptide bonds formed by the C-terminal Gly of ubiquitin (a 76-residue protein attached to proteins as an intracellular targeting signal).</text>
        <dbReference type="EC" id="3.4.19.12"/>
    </reaction>
</comment>
<evidence type="ECO:0000256" key="13">
    <source>
        <dbReference type="SAM" id="MobiDB-lite"/>
    </source>
</evidence>
<evidence type="ECO:0000256" key="8">
    <source>
        <dbReference type="ARBA" id="ARBA00022801"/>
    </source>
</evidence>
<dbReference type="InterPro" id="IPR028889">
    <property type="entry name" value="USP"/>
</dbReference>
<comment type="similarity">
    <text evidence="2">Belongs to the peptidase C19 family.</text>
</comment>
<dbReference type="PROSITE" id="PS01360">
    <property type="entry name" value="ZF_MYND_1"/>
    <property type="match status" value="1"/>
</dbReference>
<evidence type="ECO:0000256" key="3">
    <source>
        <dbReference type="ARBA" id="ARBA00012759"/>
    </source>
</evidence>
<evidence type="ECO:0000313" key="17">
    <source>
        <dbReference type="EMBL" id="KRX00132.1"/>
    </source>
</evidence>
<evidence type="ECO:0000259" key="15">
    <source>
        <dbReference type="PROSITE" id="PS50865"/>
    </source>
</evidence>
<keyword evidence="9" id="KW-0788">Thiol protease</keyword>
<name>A0A0V0QD41_PSEPJ</name>
<dbReference type="CDD" id="cd02257">
    <property type="entry name" value="Peptidase_C19"/>
    <property type="match status" value="1"/>
</dbReference>
<evidence type="ECO:0000256" key="7">
    <source>
        <dbReference type="ARBA" id="ARBA00022786"/>
    </source>
</evidence>
<evidence type="ECO:0000256" key="1">
    <source>
        <dbReference type="ARBA" id="ARBA00000707"/>
    </source>
</evidence>
<dbReference type="InterPro" id="IPR018200">
    <property type="entry name" value="USP_CS"/>
</dbReference>
<dbReference type="Gene3D" id="3.30.2230.10">
    <property type="entry name" value="DUSP-like"/>
    <property type="match status" value="1"/>
</dbReference>
<dbReference type="Gene3D" id="3.90.70.10">
    <property type="entry name" value="Cysteine proteinases"/>
    <property type="match status" value="2"/>
</dbReference>
<evidence type="ECO:0000256" key="9">
    <source>
        <dbReference type="ARBA" id="ARBA00022807"/>
    </source>
</evidence>
<evidence type="ECO:0000256" key="2">
    <source>
        <dbReference type="ARBA" id="ARBA00009085"/>
    </source>
</evidence>
<evidence type="ECO:0000259" key="16">
    <source>
        <dbReference type="PROSITE" id="PS51283"/>
    </source>
</evidence>
<dbReference type="AlphaFoldDB" id="A0A0V0QD41"/>
<keyword evidence="4" id="KW-0645">Protease</keyword>
<keyword evidence="6 11" id="KW-0863">Zinc-finger</keyword>
<dbReference type="PANTHER" id="PTHR21646:SF24">
    <property type="entry name" value="UBIQUITIN CARBOXYL-TERMINAL HYDROLASE"/>
    <property type="match status" value="1"/>
</dbReference>
<feature type="compositionally biased region" description="Basic and acidic residues" evidence="13">
    <location>
        <begin position="788"/>
        <end position="797"/>
    </location>
</feature>
<comment type="caution">
    <text evidence="17">The sequence shown here is derived from an EMBL/GenBank/DDBJ whole genome shotgun (WGS) entry which is preliminary data.</text>
</comment>
<evidence type="ECO:0000256" key="5">
    <source>
        <dbReference type="ARBA" id="ARBA00022723"/>
    </source>
</evidence>
<dbReference type="InParanoid" id="A0A0V0QD41"/>
<accession>A0A0V0QD41</accession>
<dbReference type="PANTHER" id="PTHR21646">
    <property type="entry name" value="UBIQUITIN CARBOXYL-TERMINAL HYDROLASE"/>
    <property type="match status" value="1"/>
</dbReference>
<dbReference type="InterPro" id="IPR035927">
    <property type="entry name" value="DUSP-like_sf"/>
</dbReference>
<protein>
    <recommendedName>
        <fullName evidence="3">ubiquitinyl hydrolase 1</fullName>
        <ecNumber evidence="3">3.4.19.12</ecNumber>
    </recommendedName>
</protein>
<dbReference type="InterPro" id="IPR001394">
    <property type="entry name" value="Peptidase_C19_UCH"/>
</dbReference>
<keyword evidence="18" id="KW-1185">Reference proteome</keyword>
<dbReference type="GO" id="GO:0016579">
    <property type="term" value="P:protein deubiquitination"/>
    <property type="evidence" value="ECO:0007669"/>
    <property type="project" value="InterPro"/>
</dbReference>
<gene>
    <name evidence="17" type="ORF">PPERSA_10631</name>
</gene>
<feature type="region of interest" description="Disordered" evidence="13">
    <location>
        <begin position="1"/>
        <end position="37"/>
    </location>
</feature>
<keyword evidence="10" id="KW-0862">Zinc</keyword>
<feature type="compositionally biased region" description="Basic and acidic residues" evidence="13">
    <location>
        <begin position="926"/>
        <end position="955"/>
    </location>
</feature>
<dbReference type="PROSITE" id="PS50235">
    <property type="entry name" value="USP_3"/>
    <property type="match status" value="1"/>
</dbReference>
<evidence type="ECO:0000259" key="14">
    <source>
        <dbReference type="PROSITE" id="PS50235"/>
    </source>
</evidence>
<feature type="domain" description="DUSP" evidence="16">
    <location>
        <begin position="42"/>
        <end position="175"/>
    </location>
</feature>
<evidence type="ECO:0000256" key="4">
    <source>
        <dbReference type="ARBA" id="ARBA00022670"/>
    </source>
</evidence>
<reference evidence="17 18" key="1">
    <citation type="journal article" date="2015" name="Sci. Rep.">
        <title>Genome of the facultative scuticociliatosis pathogen Pseudocohnilembus persalinus provides insight into its virulence through horizontal gene transfer.</title>
        <authorList>
            <person name="Xiong J."/>
            <person name="Wang G."/>
            <person name="Cheng J."/>
            <person name="Tian M."/>
            <person name="Pan X."/>
            <person name="Warren A."/>
            <person name="Jiang C."/>
            <person name="Yuan D."/>
            <person name="Miao W."/>
        </authorList>
    </citation>
    <scope>NUCLEOTIDE SEQUENCE [LARGE SCALE GENOMIC DNA]</scope>
    <source>
        <strain evidence="17">36N120E</strain>
    </source>
</reference>
<evidence type="ECO:0000256" key="6">
    <source>
        <dbReference type="ARBA" id="ARBA00022771"/>
    </source>
</evidence>
<organism evidence="17 18">
    <name type="scientific">Pseudocohnilembus persalinus</name>
    <name type="common">Ciliate</name>
    <dbReference type="NCBI Taxonomy" id="266149"/>
    <lineage>
        <taxon>Eukaryota</taxon>
        <taxon>Sar</taxon>
        <taxon>Alveolata</taxon>
        <taxon>Ciliophora</taxon>
        <taxon>Intramacronucleata</taxon>
        <taxon>Oligohymenophorea</taxon>
        <taxon>Scuticociliatia</taxon>
        <taxon>Philasterida</taxon>
        <taxon>Pseudocohnilembidae</taxon>
        <taxon>Pseudocohnilembus</taxon>
    </lineage>
</organism>
<evidence type="ECO:0000256" key="10">
    <source>
        <dbReference type="ARBA" id="ARBA00022833"/>
    </source>
</evidence>